<dbReference type="Proteomes" id="UP000326458">
    <property type="component" value="Unassembled WGS sequence"/>
</dbReference>
<dbReference type="GO" id="GO:0006826">
    <property type="term" value="P:iron ion transport"/>
    <property type="evidence" value="ECO:0007669"/>
    <property type="project" value="InterPro"/>
</dbReference>
<dbReference type="InterPro" id="IPR001519">
    <property type="entry name" value="Ferritin"/>
</dbReference>
<dbReference type="GO" id="GO:0006879">
    <property type="term" value="P:intracellular iron ion homeostasis"/>
    <property type="evidence" value="ECO:0007669"/>
    <property type="project" value="InterPro"/>
</dbReference>
<comment type="subcellular location">
    <subcellularLocation>
        <location evidence="2">Autolysosome</location>
    </subcellularLocation>
</comment>
<reference evidence="6 7" key="1">
    <citation type="submission" date="2019-06" db="EMBL/GenBank/DDBJ databases">
        <title>Discovery of a novel chromosome fission-fusion reversal in muntjac.</title>
        <authorList>
            <person name="Mudd A.B."/>
            <person name="Bredeson J.V."/>
            <person name="Baum R."/>
            <person name="Hockemeyer D."/>
            <person name="Rokhsar D.S."/>
        </authorList>
    </citation>
    <scope>NUCLEOTIDE SEQUENCE [LARGE SCALE GENOMIC DNA]</scope>
    <source>
        <strain evidence="6">UTSW_UCB_Mm</strain>
        <tissue evidence="6">Fibroblast cell line</tissue>
    </source>
</reference>
<dbReference type="AlphaFoldDB" id="A0A5N3W928"/>
<comment type="subunit">
    <text evidence="4">Oligomer of 24 subunits. There are two types of subunits: L (light) chain and H (heavy) chain. The major chain can be light or heavy, depending on the species and tissue type. The functional molecule forms a roughly spherical shell with a diameter of 12 nm and contains a central cavity into which the insoluble mineral iron core is deposited. Interacts with NCOA4.</text>
</comment>
<evidence type="ECO:0000313" key="6">
    <source>
        <dbReference type="EMBL" id="KAB0356866.1"/>
    </source>
</evidence>
<keyword evidence="7" id="KW-1185">Reference proteome</keyword>
<evidence type="ECO:0000256" key="4">
    <source>
        <dbReference type="ARBA" id="ARBA00047045"/>
    </source>
</evidence>
<name>A0A5N3W928_MUNMU</name>
<accession>A0A5N3W928</accession>
<sequence length="127" mass="14010">MSSQIHQNYSTEVEAAINCLVNMHLRVSYTSLFLGFYFDCDDVALDGLLESALLIEKNLSQALLDLPGLGSACADPHICDFPENPFLDGEVKLSKKMGDHPTHLCRLAGPQAGLGEYVFERLTLKHD</sequence>
<dbReference type="GO" id="GO:0008198">
    <property type="term" value="F:ferrous iron binding"/>
    <property type="evidence" value="ECO:0007669"/>
    <property type="project" value="TreeGrafter"/>
</dbReference>
<dbReference type="EMBL" id="VCEA01000001">
    <property type="protein sequence ID" value="KAB0356866.1"/>
    <property type="molecule type" value="Genomic_DNA"/>
</dbReference>
<evidence type="ECO:0000256" key="5">
    <source>
        <dbReference type="PIRSR" id="PIRSR601519-1"/>
    </source>
</evidence>
<keyword evidence="5" id="KW-0479">Metal-binding</keyword>
<evidence type="ECO:0000256" key="3">
    <source>
        <dbReference type="ARBA" id="ARBA00045578"/>
    </source>
</evidence>
<comment type="caution">
    <text evidence="6">The sequence shown here is derived from an EMBL/GenBank/DDBJ whole genome shotgun (WGS) entry which is preliminary data.</text>
</comment>
<dbReference type="PANTHER" id="PTHR11431">
    <property type="entry name" value="FERRITIN"/>
    <property type="match status" value="1"/>
</dbReference>
<gene>
    <name evidence="6" type="ORF">FD754_001022</name>
</gene>
<evidence type="ECO:0000256" key="1">
    <source>
        <dbReference type="ARBA" id="ARBA00040044"/>
    </source>
</evidence>
<proteinExistence type="predicted"/>
<dbReference type="InterPro" id="IPR009078">
    <property type="entry name" value="Ferritin-like_SF"/>
</dbReference>
<protein>
    <recommendedName>
        <fullName evidence="1">Ferritin light chain</fullName>
    </recommendedName>
</protein>
<evidence type="ECO:0000256" key="2">
    <source>
        <dbReference type="ARBA" id="ARBA00044942"/>
    </source>
</evidence>
<dbReference type="SUPFAM" id="SSF47240">
    <property type="entry name" value="Ferritin-like"/>
    <property type="match status" value="1"/>
</dbReference>
<dbReference type="PANTHER" id="PTHR11431:SF47">
    <property type="entry name" value="FERRITIN LIGHT CHAIN"/>
    <property type="match status" value="1"/>
</dbReference>
<keyword evidence="5" id="KW-0408">Iron</keyword>
<evidence type="ECO:0000313" key="7">
    <source>
        <dbReference type="Proteomes" id="UP000326458"/>
    </source>
</evidence>
<dbReference type="GO" id="GO:0044754">
    <property type="term" value="C:autolysosome"/>
    <property type="evidence" value="ECO:0007669"/>
    <property type="project" value="UniProtKB-SubCell"/>
</dbReference>
<feature type="binding site" evidence="5">
    <location>
        <position position="56"/>
    </location>
    <ligand>
        <name>Fe cation</name>
        <dbReference type="ChEBI" id="CHEBI:24875"/>
        <label>1</label>
    </ligand>
</feature>
<dbReference type="GO" id="GO:0008199">
    <property type="term" value="F:ferric iron binding"/>
    <property type="evidence" value="ECO:0007669"/>
    <property type="project" value="InterPro"/>
</dbReference>
<comment type="function">
    <text evidence="3">Stores iron in a soluble, non-toxic, readily available form. Important for iron homeostasis. Iron is taken up in the ferrous form and deposited as ferric hydroxides after oxidation. Also plays a role in delivery of iron to cells. Mediates iron uptake in capsule cells of the developing kidney. Delivery to lysosomes by the cargo receptor NCOA4 for autophagic degradation and release or iron.</text>
</comment>
<dbReference type="Gene3D" id="1.20.1260.10">
    <property type="match status" value="2"/>
</dbReference>
<organism evidence="6 7">
    <name type="scientific">Muntiacus muntjak</name>
    <name type="common">Barking deer</name>
    <name type="synonym">Indian muntjac</name>
    <dbReference type="NCBI Taxonomy" id="9888"/>
    <lineage>
        <taxon>Eukaryota</taxon>
        <taxon>Metazoa</taxon>
        <taxon>Chordata</taxon>
        <taxon>Craniata</taxon>
        <taxon>Vertebrata</taxon>
        <taxon>Euteleostomi</taxon>
        <taxon>Mammalia</taxon>
        <taxon>Eutheria</taxon>
        <taxon>Laurasiatheria</taxon>
        <taxon>Artiodactyla</taxon>
        <taxon>Ruminantia</taxon>
        <taxon>Pecora</taxon>
        <taxon>Cervidae</taxon>
        <taxon>Muntiacinae</taxon>
        <taxon>Muntiacus</taxon>
    </lineage>
</organism>
<dbReference type="InterPro" id="IPR012347">
    <property type="entry name" value="Ferritin-like"/>
</dbReference>